<keyword evidence="2" id="KW-1003">Cell membrane</keyword>
<evidence type="ECO:0000256" key="6">
    <source>
        <dbReference type="ARBA" id="ARBA00038076"/>
    </source>
</evidence>
<keyword evidence="10" id="KW-1185">Reference proteome</keyword>
<dbReference type="PANTHER" id="PTHR30572">
    <property type="entry name" value="MEMBRANE COMPONENT OF TRANSPORTER-RELATED"/>
    <property type="match status" value="1"/>
</dbReference>
<dbReference type="Pfam" id="PF02687">
    <property type="entry name" value="FtsX"/>
    <property type="match status" value="2"/>
</dbReference>
<name>A0A345Z3X6_9MOLU</name>
<dbReference type="GO" id="GO:0005886">
    <property type="term" value="C:plasma membrane"/>
    <property type="evidence" value="ECO:0007669"/>
    <property type="project" value="UniProtKB-SubCell"/>
</dbReference>
<dbReference type="OrthoDB" id="391548at2"/>
<feature type="transmembrane region" description="Helical" evidence="7">
    <location>
        <begin position="1111"/>
        <end position="1141"/>
    </location>
</feature>
<dbReference type="PANTHER" id="PTHR30572:SF4">
    <property type="entry name" value="ABC TRANSPORTER PERMEASE YTRF"/>
    <property type="match status" value="1"/>
</dbReference>
<dbReference type="InterPro" id="IPR050250">
    <property type="entry name" value="Macrolide_Exporter_MacB"/>
</dbReference>
<dbReference type="EMBL" id="CP031376">
    <property type="protein sequence ID" value="AXK51305.1"/>
    <property type="molecule type" value="Genomic_DNA"/>
</dbReference>
<evidence type="ECO:0000256" key="5">
    <source>
        <dbReference type="ARBA" id="ARBA00023136"/>
    </source>
</evidence>
<feature type="transmembrane region" description="Helical" evidence="7">
    <location>
        <begin position="386"/>
        <end position="408"/>
    </location>
</feature>
<dbReference type="Proteomes" id="UP000254792">
    <property type="component" value="Chromosome"/>
</dbReference>
<evidence type="ECO:0000256" key="3">
    <source>
        <dbReference type="ARBA" id="ARBA00022692"/>
    </source>
</evidence>
<evidence type="ECO:0000313" key="9">
    <source>
        <dbReference type="EMBL" id="AXK51305.1"/>
    </source>
</evidence>
<feature type="transmembrane region" description="Helical" evidence="7">
    <location>
        <begin position="575"/>
        <end position="595"/>
    </location>
</feature>
<comment type="similarity">
    <text evidence="6">Belongs to the ABC-4 integral membrane protein family.</text>
</comment>
<dbReference type="KEGG" id="salx:SALLE_v1c06330"/>
<feature type="transmembrane region" description="Helical" evidence="7">
    <location>
        <begin position="1066"/>
        <end position="1091"/>
    </location>
</feature>
<dbReference type="RefSeq" id="WP_115558209.1">
    <property type="nucleotide sequence ID" value="NZ_CP031376.1"/>
</dbReference>
<accession>A0A345Z3X6</accession>
<protein>
    <submittedName>
        <fullName evidence="9">ABC transporter permease</fullName>
    </submittedName>
</protein>
<reference evidence="9 10" key="1">
    <citation type="submission" date="2018-07" db="EMBL/GenBank/DDBJ databases">
        <title>Complete genome sequence of Spiroplasma alleghenense PLHS-1 (ATCC 51752).</title>
        <authorList>
            <person name="Chou L."/>
            <person name="Lee T.-Y."/>
            <person name="Tsai Y.-M."/>
            <person name="Kuo C.-H."/>
        </authorList>
    </citation>
    <scope>NUCLEOTIDE SEQUENCE [LARGE SCALE GENOMIC DNA]</scope>
    <source>
        <strain evidence="9 10">PLHS-1</strain>
    </source>
</reference>
<organism evidence="9 10">
    <name type="scientific">Spiroplasma alleghenense</name>
    <dbReference type="NCBI Taxonomy" id="216931"/>
    <lineage>
        <taxon>Bacteria</taxon>
        <taxon>Bacillati</taxon>
        <taxon>Mycoplasmatota</taxon>
        <taxon>Mollicutes</taxon>
        <taxon>Entomoplasmatales</taxon>
        <taxon>Spiroplasmataceae</taxon>
        <taxon>Spiroplasma</taxon>
    </lineage>
</organism>
<dbReference type="InterPro" id="IPR003838">
    <property type="entry name" value="ABC3_permease_C"/>
</dbReference>
<feature type="transmembrane region" description="Helical" evidence="7">
    <location>
        <begin position="478"/>
        <end position="503"/>
    </location>
</feature>
<proteinExistence type="inferred from homology"/>
<dbReference type="GO" id="GO:0022857">
    <property type="term" value="F:transmembrane transporter activity"/>
    <property type="evidence" value="ECO:0007669"/>
    <property type="project" value="TreeGrafter"/>
</dbReference>
<sequence>MRKVLKSYLKSFVKAWVETFGTIIFVLTLTAVVVGMVATPLQLTNKNKGIENQINHWENYITAKPSYFNDSFLYTFFYNGEDYGPEGKEIIKNPLGDGTTLFSNDAKDYLKDFVNEGENQSHAEIGREIRNLLVSYEKGGAAEINNIKSDNIFTPDFQEMLSDQYHNDINLFVTSEVIKNNSSKIALTYELSAFLTSPRVGNNSFEIDLRQADAKNQMVGDKEINNLVISKGRNIEKDSTNEIVLTEKYAKTNKIKIGDKITLPGISTGQNSLMTVVGLGTKFDTLTPSSNYSILTSNPDEYAYGFVSYKYLDQLRSDSWESNKNNEIGYKTIIRTKNLIPNLNVFNLFAIDLLKSDSIYREGENFITPQYDYPTIQALSNIRIQVIIFLVLAVVVLVLAFIFINFVIKKEINNTRVQLGIFKAFGYKNSELSWIFATKMLITIAIGVIFGYIISIPLQDYVSGQFSNSVTYAFSSVYFSAWFATIIFIVIPLLFTAISYLLTLKYLSESALKLITNGTKAPTKSTFRTVLKWVFFPVGITSLILTKTAQSLSYHNKGFTWRLQQSFTARGKGKFIMVITIFSFSALLFTLQLGAKAVMGSAISQGYEMVQDGVDHRLTWKKNPEIDFKGDKVEIVNQDWDAMRTEFIGYKDNMNTALEQNSTTFRDNMSHVIGLLATDIAESKILDPMDILKVYKNVDITNDEVIKTKNTEEVLKLHLTGESQKTIMGATVNGTDGKKNNYYLSDVSKTICVLTQAYTGESADCNDSNNWGLPNSQTFSGLDLLTGISPDVQALMSMALTAQVDQNAVVTPNQIYIDSNRELLQYKTNVLVDDLNSQKFDLELDYFDDNLGRTQNIYRFSGVSDSQYNELKVKNSDPTKINAIVSYRIAKLMNLSVGSEFKVRTDTTQKQPLTIKVSGINQSNAFGTLIIASYENFFNAFRTEEGSNQVIEDYQNEIIYGNSIWSKNRLFNGSIDIDNIGASVAGLEFAGKSVAVSTGVDAPIFGTIFDKIFESLPGFGAGRAGNSNQFTVLTNGSLIAPTEFASNIPLELMTATLDTILARSTVLMTLFILLVAFLLTIILVVIMNIVVDEAANIILTMRALGYKAGEINWVVMGNYVIWTLIGFALAYLLSILVWMGILEFVWQSFGILIPFPSDWQTPIISFSILAAIMVIGWITAMLKISNRPLTNITAYS</sequence>
<evidence type="ECO:0000256" key="1">
    <source>
        <dbReference type="ARBA" id="ARBA00004651"/>
    </source>
</evidence>
<feature type="transmembrane region" description="Helical" evidence="7">
    <location>
        <begin position="1161"/>
        <end position="1182"/>
    </location>
</feature>
<feature type="domain" description="ABC3 transporter permease C-terminal" evidence="8">
    <location>
        <begin position="1070"/>
        <end position="1188"/>
    </location>
</feature>
<feature type="transmembrane region" description="Helical" evidence="7">
    <location>
        <begin position="432"/>
        <end position="458"/>
    </location>
</feature>
<evidence type="ECO:0000256" key="4">
    <source>
        <dbReference type="ARBA" id="ARBA00022989"/>
    </source>
</evidence>
<feature type="domain" description="ABC3 transporter permease C-terminal" evidence="8">
    <location>
        <begin position="391"/>
        <end position="506"/>
    </location>
</feature>
<evidence type="ECO:0000259" key="8">
    <source>
        <dbReference type="Pfam" id="PF02687"/>
    </source>
</evidence>
<feature type="transmembrane region" description="Helical" evidence="7">
    <location>
        <begin position="12"/>
        <end position="38"/>
    </location>
</feature>
<keyword evidence="5 7" id="KW-0472">Membrane</keyword>
<keyword evidence="4 7" id="KW-1133">Transmembrane helix</keyword>
<comment type="subcellular location">
    <subcellularLocation>
        <location evidence="1">Cell membrane</location>
        <topology evidence="1">Multi-pass membrane protein</topology>
    </subcellularLocation>
</comment>
<evidence type="ECO:0000256" key="7">
    <source>
        <dbReference type="SAM" id="Phobius"/>
    </source>
</evidence>
<evidence type="ECO:0000256" key="2">
    <source>
        <dbReference type="ARBA" id="ARBA00022475"/>
    </source>
</evidence>
<keyword evidence="3 7" id="KW-0812">Transmembrane</keyword>
<gene>
    <name evidence="9" type="ORF">SALLE_v1c06330</name>
</gene>
<evidence type="ECO:0000313" key="10">
    <source>
        <dbReference type="Proteomes" id="UP000254792"/>
    </source>
</evidence>
<dbReference type="AlphaFoldDB" id="A0A345Z3X6"/>